<gene>
    <name evidence="1" type="ORF">SS50377_25769</name>
</gene>
<evidence type="ECO:0008006" key="3">
    <source>
        <dbReference type="Google" id="ProtNLM"/>
    </source>
</evidence>
<reference evidence="1 2" key="1">
    <citation type="journal article" date="2014" name="PLoS Genet.">
        <title>The Genome of Spironucleus salmonicida Highlights a Fish Pathogen Adapted to Fluctuating Environments.</title>
        <authorList>
            <person name="Xu F."/>
            <person name="Jerlstrom-Hultqvist J."/>
            <person name="Einarsson E."/>
            <person name="Astvaldsson A."/>
            <person name="Svard S.G."/>
            <person name="Andersson J.O."/>
        </authorList>
    </citation>
    <scope>NUCLEOTIDE SEQUENCE [LARGE SCALE GENOMIC DNA]</scope>
    <source>
        <strain evidence="1 2">ATCC 50377</strain>
    </source>
</reference>
<dbReference type="InterPro" id="IPR036691">
    <property type="entry name" value="Endo/exonu/phosph_ase_sf"/>
</dbReference>
<dbReference type="GeneID" id="94299792"/>
<evidence type="ECO:0000313" key="2">
    <source>
        <dbReference type="Proteomes" id="UP000018208"/>
    </source>
</evidence>
<dbReference type="RefSeq" id="XP_067762353.1">
    <property type="nucleotide sequence ID" value="XM_067909597.1"/>
</dbReference>
<keyword evidence="2" id="KW-1185">Reference proteome</keyword>
<dbReference type="Proteomes" id="UP000018208">
    <property type="component" value="Unassembled WGS sequence"/>
</dbReference>
<dbReference type="EMBL" id="AUWU02000006">
    <property type="protein sequence ID" value="KAH0571580.1"/>
    <property type="molecule type" value="Genomic_DNA"/>
</dbReference>
<proteinExistence type="predicted"/>
<dbReference type="KEGG" id="ssao:94299792"/>
<sequence>MQNRTIMSRKTQDFLDDYFIDSLQANNFNYTFLQNDDIDQLSYESIEPRQIKRLNQLLSTMDNIKINRFVSAYQSQQTRTLQQYVDLVISTFLSLQPLLNNLIKVIDTTRLQYVIININSIIFSLNYPFDQDFDVFDHQIAQLQEKDCNQSCYEYYIIPIQISNKIKAISININGIISQFLFKKYINEQYLSFQLSSINLTPFLYQNQQNYQVRYFIAQNLVMFSSIFQKQFSVAQFITFDKFIKDKFLIHFITKFLNINPNPAYSQLAICLNTASLKKYIKEIDQFYFIFRFYPVIYEDDSTNSYPDYIHNSIKYISLYQLQKDQYKSKKLQLEPSQINFLSYNLTADHKFIYNNNPYYFFKRNRQQAFKSLISRFDLLFLQEAQVIKDLKFDKFHQIIIEINRKTFQHGPGIVQEIILVRKSKFSIKQVYYLNFSEYSFNAKIPEISYNPPTIILVQYKKILITLICSSLSANNETRKIQIQLLNQYILDKQIHSQYILLLGNWFDKEFNGLKSICNCSILSNISGTQKNLVDKQEIPSFQFPSNNQPIWCQFDLDSIQ</sequence>
<comment type="caution">
    <text evidence="1">The sequence shown here is derived from an EMBL/GenBank/DDBJ whole genome shotgun (WGS) entry which is preliminary data.</text>
</comment>
<dbReference type="AlphaFoldDB" id="A0A9P8RWC8"/>
<dbReference type="SUPFAM" id="SSF56219">
    <property type="entry name" value="DNase I-like"/>
    <property type="match status" value="1"/>
</dbReference>
<evidence type="ECO:0000313" key="1">
    <source>
        <dbReference type="EMBL" id="KAH0571580.1"/>
    </source>
</evidence>
<name>A0A9P8RWC8_9EUKA</name>
<organism evidence="1 2">
    <name type="scientific">Spironucleus salmonicida</name>
    <dbReference type="NCBI Taxonomy" id="348837"/>
    <lineage>
        <taxon>Eukaryota</taxon>
        <taxon>Metamonada</taxon>
        <taxon>Diplomonadida</taxon>
        <taxon>Hexamitidae</taxon>
        <taxon>Hexamitinae</taxon>
        <taxon>Spironucleus</taxon>
    </lineage>
</organism>
<protein>
    <recommendedName>
        <fullName evidence="3">Endonuclease/exonuclease/phosphatase domain-containing protein</fullName>
    </recommendedName>
</protein>
<accession>A0A9P8RWC8</accession>